<dbReference type="Gene3D" id="3.40.50.150">
    <property type="entry name" value="Vaccinia Virus protein VP39"/>
    <property type="match status" value="1"/>
</dbReference>
<proteinExistence type="predicted"/>
<sequence length="365" mass="41235">MSGTKQLSFKLVPGENATELLDAQAHIWNHIFNFVNSMSLKCAIELGIPDIIHNHGKPMTLSELITALPIHPTKSPHVYRLMRILIHSGFFAPKNTSENDQEEAYGLTEPSRLLLKDNPLSMTPFLLAMVDPMLTTPWNYLTTWFQNEDLTPFVTAHGKTIWDYGGHELKFANFFSEAMASDARLVMNVVVDKCRGVFEGLESFVDVGGGTGTVAKAIADTFPDIECTVYDLPHVVADFEGSRNLKYVGGDMFKAIPPADAVFMKWILHDWNEEECVKLLKRCKEAITINDKKGKVIIIDMMMENQKENMKSTETQLFFDMVMMVVVKGKERTEKEWAKLFLDAGFSDYKITPILGLRALIEVYP</sequence>
<dbReference type="CDD" id="cd02440">
    <property type="entry name" value="AdoMet_MTases"/>
    <property type="match status" value="1"/>
</dbReference>
<dbReference type="InterPro" id="IPR001077">
    <property type="entry name" value="COMT_C"/>
</dbReference>
<accession>A0AAW0LZF0</accession>
<feature type="domain" description="O-methyltransferase dimerisation" evidence="6">
    <location>
        <begin position="28"/>
        <end position="117"/>
    </location>
</feature>
<dbReference type="GO" id="GO:0008171">
    <property type="term" value="F:O-methyltransferase activity"/>
    <property type="evidence" value="ECO:0007669"/>
    <property type="project" value="InterPro"/>
</dbReference>
<dbReference type="InterPro" id="IPR012967">
    <property type="entry name" value="COMT_dimerisation"/>
</dbReference>
<dbReference type="SUPFAM" id="SSF46785">
    <property type="entry name" value="Winged helix' DNA-binding domain"/>
    <property type="match status" value="1"/>
</dbReference>
<dbReference type="GO" id="GO:0009717">
    <property type="term" value="P:isoflavonoid biosynthetic process"/>
    <property type="evidence" value="ECO:0007669"/>
    <property type="project" value="UniProtKB-ARBA"/>
</dbReference>
<dbReference type="InterPro" id="IPR029063">
    <property type="entry name" value="SAM-dependent_MTases_sf"/>
</dbReference>
<dbReference type="InterPro" id="IPR036390">
    <property type="entry name" value="WH_DNA-bd_sf"/>
</dbReference>
<evidence type="ECO:0000256" key="1">
    <source>
        <dbReference type="ARBA" id="ARBA00022603"/>
    </source>
</evidence>
<comment type="caution">
    <text evidence="7">The sequence shown here is derived from an EMBL/GenBank/DDBJ whole genome shotgun (WGS) entry which is preliminary data.</text>
</comment>
<dbReference type="PANTHER" id="PTHR11746">
    <property type="entry name" value="O-METHYLTRANSFERASE"/>
    <property type="match status" value="1"/>
</dbReference>
<dbReference type="GO" id="GO:0032259">
    <property type="term" value="P:methylation"/>
    <property type="evidence" value="ECO:0007669"/>
    <property type="project" value="UniProtKB-KW"/>
</dbReference>
<dbReference type="Gramene" id="rna-CFP56_72944">
    <property type="protein sequence ID" value="cds-POF02975.1"/>
    <property type="gene ID" value="gene-CFP56_72944"/>
</dbReference>
<keyword evidence="3" id="KW-0949">S-adenosyl-L-methionine</keyword>
<dbReference type="InterPro" id="IPR036388">
    <property type="entry name" value="WH-like_DNA-bd_sf"/>
</dbReference>
<dbReference type="FunFam" id="1.10.10.10:FF:000213">
    <property type="entry name" value="Coniferyl alcohol 9-O-methyltransferase"/>
    <property type="match status" value="1"/>
</dbReference>
<evidence type="ECO:0000256" key="4">
    <source>
        <dbReference type="PIRSR" id="PIRSR005739-1"/>
    </source>
</evidence>
<evidence type="ECO:0000259" key="6">
    <source>
        <dbReference type="Pfam" id="PF08100"/>
    </source>
</evidence>
<dbReference type="Pfam" id="PF08100">
    <property type="entry name" value="Dimerisation"/>
    <property type="match status" value="1"/>
</dbReference>
<reference evidence="7" key="3">
    <citation type="submission" date="2023-07" db="EMBL/GenBank/DDBJ databases">
        <title>An improved reference 1 genome and first organelle genomes of Quercus suber.</title>
        <authorList>
            <consortium name="Genosuber Consortium"/>
            <person name="Usie A."/>
            <person name="Serra O."/>
            <person name="Barros P."/>
        </authorList>
    </citation>
    <scope>NUCLEOTIDE SEQUENCE</scope>
    <source>
        <strain evidence="7">HL8</strain>
        <tissue evidence="7">Leaves</tissue>
    </source>
</reference>
<keyword evidence="1" id="KW-0489">Methyltransferase</keyword>
<dbReference type="GO" id="GO:0046983">
    <property type="term" value="F:protein dimerization activity"/>
    <property type="evidence" value="ECO:0007669"/>
    <property type="project" value="InterPro"/>
</dbReference>
<dbReference type="PROSITE" id="PS51683">
    <property type="entry name" value="SAM_OMT_II"/>
    <property type="match status" value="1"/>
</dbReference>
<protein>
    <submittedName>
        <fullName evidence="7">O-methyltransferase 3</fullName>
    </submittedName>
</protein>
<name>A0AAW0LZF0_QUESU</name>
<reference evidence="7" key="2">
    <citation type="journal article" date="2018" name="Sci. Data">
        <title>The draft genome sequence of cork oak.</title>
        <authorList>
            <person name="Ramos A.M."/>
            <person name="Usie A."/>
            <person name="Barbosa P."/>
            <person name="Barros P.M."/>
            <person name="Capote T."/>
            <person name="Chaves I."/>
            <person name="Simoes F."/>
            <person name="Abreu I."/>
            <person name="Carrasquinho I."/>
            <person name="Faro C."/>
            <person name="Guimaraes J.B."/>
            <person name="Mendonca D."/>
            <person name="Nobrega F."/>
            <person name="Rodrigues L."/>
            <person name="Saibo N.J.M."/>
            <person name="Varela M.C."/>
            <person name="Egas C."/>
            <person name="Matos J."/>
            <person name="Miguel C.M."/>
            <person name="Oliveira M.M."/>
            <person name="Ricardo C.P."/>
            <person name="Goncalves S."/>
        </authorList>
    </citation>
    <scope>NUCLEOTIDE SEQUENCE [LARGE SCALE GENOMIC DNA]</scope>
    <source>
        <strain evidence="7">HL8</strain>
    </source>
</reference>
<dbReference type="Pfam" id="PF00891">
    <property type="entry name" value="Methyltransf_2"/>
    <property type="match status" value="1"/>
</dbReference>
<dbReference type="GO" id="GO:0008757">
    <property type="term" value="F:S-adenosylmethionine-dependent methyltransferase activity"/>
    <property type="evidence" value="ECO:0007669"/>
    <property type="project" value="UniProtKB-ARBA"/>
</dbReference>
<evidence type="ECO:0000313" key="7">
    <source>
        <dbReference type="EMBL" id="KAK7857042.1"/>
    </source>
</evidence>
<dbReference type="InterPro" id="IPR016461">
    <property type="entry name" value="COMT-like"/>
</dbReference>
<dbReference type="PIRSF" id="PIRSF005739">
    <property type="entry name" value="O-mtase"/>
    <property type="match status" value="1"/>
</dbReference>
<dbReference type="Gene3D" id="1.10.10.10">
    <property type="entry name" value="Winged helix-like DNA-binding domain superfamily/Winged helix DNA-binding domain"/>
    <property type="match status" value="1"/>
</dbReference>
<keyword evidence="2" id="KW-0808">Transferase</keyword>
<dbReference type="FunFam" id="3.40.50.150:FF:000057">
    <property type="entry name" value="O-methyltransferase ZRP4"/>
    <property type="match status" value="1"/>
</dbReference>
<feature type="domain" description="O-methyltransferase C-terminal" evidence="5">
    <location>
        <begin position="138"/>
        <end position="347"/>
    </location>
</feature>
<evidence type="ECO:0000259" key="5">
    <source>
        <dbReference type="Pfam" id="PF00891"/>
    </source>
</evidence>
<evidence type="ECO:0000256" key="2">
    <source>
        <dbReference type="ARBA" id="ARBA00022679"/>
    </source>
</evidence>
<dbReference type="SUPFAM" id="SSF53335">
    <property type="entry name" value="S-adenosyl-L-methionine-dependent methyltransferases"/>
    <property type="match status" value="1"/>
</dbReference>
<feature type="active site" description="Proton acceptor" evidence="4">
    <location>
        <position position="269"/>
    </location>
</feature>
<dbReference type="EMBL" id="PKMF04000030">
    <property type="protein sequence ID" value="KAK7857042.1"/>
    <property type="molecule type" value="Genomic_DNA"/>
</dbReference>
<organism evidence="7">
    <name type="scientific">Quercus suber</name>
    <name type="common">Cork oak</name>
    <dbReference type="NCBI Taxonomy" id="58331"/>
    <lineage>
        <taxon>Eukaryota</taxon>
        <taxon>Viridiplantae</taxon>
        <taxon>Streptophyta</taxon>
        <taxon>Embryophyta</taxon>
        <taxon>Tracheophyta</taxon>
        <taxon>Spermatophyta</taxon>
        <taxon>Magnoliopsida</taxon>
        <taxon>eudicotyledons</taxon>
        <taxon>Gunneridae</taxon>
        <taxon>Pentapetalae</taxon>
        <taxon>rosids</taxon>
        <taxon>fabids</taxon>
        <taxon>Fagales</taxon>
        <taxon>Fagaceae</taxon>
        <taxon>Quercus</taxon>
    </lineage>
</organism>
<gene>
    <name evidence="7" type="primary">OMT3_4</name>
    <name evidence="7" type="ORF">CFP56_019791</name>
</gene>
<dbReference type="AlphaFoldDB" id="A0AAW0LZF0"/>
<evidence type="ECO:0000256" key="3">
    <source>
        <dbReference type="ARBA" id="ARBA00022691"/>
    </source>
</evidence>
<reference evidence="7" key="1">
    <citation type="submission" date="2017-12" db="EMBL/GenBank/DDBJ databases">
        <authorList>
            <person name="Barbosa P."/>
            <person name="Usie A."/>
            <person name="Ramos A.M."/>
        </authorList>
    </citation>
    <scope>NUCLEOTIDE SEQUENCE</scope>
    <source>
        <strain evidence="7">HL8</strain>
        <tissue evidence="7">Leaves</tissue>
    </source>
</reference>